<evidence type="ECO:0000259" key="1">
    <source>
        <dbReference type="Pfam" id="PF24849"/>
    </source>
</evidence>
<dbReference type="RefSeq" id="WP_016522550.1">
    <property type="nucleotide sequence ID" value="NZ_KE332517.1"/>
</dbReference>
<feature type="domain" description="DUF7724" evidence="1">
    <location>
        <begin position="5"/>
        <end position="91"/>
    </location>
</feature>
<gene>
    <name evidence="2" type="ORF">HMPREF9195_00569</name>
</gene>
<evidence type="ECO:0000313" key="3">
    <source>
        <dbReference type="Proteomes" id="UP000014634"/>
    </source>
</evidence>
<sequence>MSRFDTAYLSNDGSYTLFSFNNTRLKFAAPYSLEKYEKVLHWDSGYLEVLAKYTHNSEPEEEYIDLVPILKNLYIEAEDFLSPIKKVEVRYA</sequence>
<dbReference type="InterPro" id="IPR056141">
    <property type="entry name" value="DUF7724"/>
</dbReference>
<dbReference type="EMBL" id="ATFE01000003">
    <property type="protein sequence ID" value="EPF29855.1"/>
    <property type="molecule type" value="Genomic_DNA"/>
</dbReference>
<proteinExistence type="predicted"/>
<dbReference type="Pfam" id="PF24849">
    <property type="entry name" value="DUF7724"/>
    <property type="match status" value="1"/>
</dbReference>
<organism evidence="2 3">
    <name type="scientific">Treponema medium ATCC 700293</name>
    <dbReference type="NCBI Taxonomy" id="1125700"/>
    <lineage>
        <taxon>Bacteria</taxon>
        <taxon>Pseudomonadati</taxon>
        <taxon>Spirochaetota</taxon>
        <taxon>Spirochaetia</taxon>
        <taxon>Spirochaetales</taxon>
        <taxon>Treponemataceae</taxon>
        <taxon>Treponema</taxon>
    </lineage>
</organism>
<reference evidence="2 3" key="1">
    <citation type="submission" date="2013-04" db="EMBL/GenBank/DDBJ databases">
        <title>The Genome Sequence of Treponema medium ATCC 700293.</title>
        <authorList>
            <consortium name="The Broad Institute Genomics Platform"/>
            <person name="Earl A."/>
            <person name="Ward D."/>
            <person name="Feldgarden M."/>
            <person name="Gevers D."/>
            <person name="Leonetti C."/>
            <person name="Blanton J.M."/>
            <person name="Dewhirst F.E."/>
            <person name="Izard J."/>
            <person name="Walker B."/>
            <person name="Young S."/>
            <person name="Zeng Q."/>
            <person name="Gargeya S."/>
            <person name="Fitzgerald M."/>
            <person name="Haas B."/>
            <person name="Abouelleil A."/>
            <person name="Allen A.W."/>
            <person name="Alvarado L."/>
            <person name="Arachchi H.M."/>
            <person name="Berlin A.M."/>
            <person name="Chapman S.B."/>
            <person name="Gainer-Dewar J."/>
            <person name="Goldberg J."/>
            <person name="Griggs A."/>
            <person name="Gujja S."/>
            <person name="Hansen M."/>
            <person name="Howarth C."/>
            <person name="Imamovic A."/>
            <person name="Ireland A."/>
            <person name="Larimer J."/>
            <person name="McCowan C."/>
            <person name="Murphy C."/>
            <person name="Pearson M."/>
            <person name="Poon T.W."/>
            <person name="Priest M."/>
            <person name="Roberts A."/>
            <person name="Saif S."/>
            <person name="Shea T."/>
            <person name="Sisk P."/>
            <person name="Sykes S."/>
            <person name="Wortman J."/>
            <person name="Nusbaum C."/>
            <person name="Birren B."/>
        </authorList>
    </citation>
    <scope>NUCLEOTIDE SEQUENCE [LARGE SCALE GENOMIC DNA]</scope>
    <source>
        <strain evidence="2 3">ATCC 700293</strain>
    </source>
</reference>
<evidence type="ECO:0000313" key="2">
    <source>
        <dbReference type="EMBL" id="EPF29855.1"/>
    </source>
</evidence>
<accession>A0AA87TFR8</accession>
<protein>
    <recommendedName>
        <fullName evidence="1">DUF7724 domain-containing protein</fullName>
    </recommendedName>
</protein>
<dbReference type="Proteomes" id="UP000014634">
    <property type="component" value="Unassembled WGS sequence"/>
</dbReference>
<name>A0AA87TFR8_TREMD</name>
<comment type="caution">
    <text evidence="2">The sequence shown here is derived from an EMBL/GenBank/DDBJ whole genome shotgun (WGS) entry which is preliminary data.</text>
</comment>
<dbReference type="AlphaFoldDB" id="A0AA87TFR8"/>